<protein>
    <submittedName>
        <fullName evidence="1">Uncharacterized protein</fullName>
    </submittedName>
</protein>
<sequence length="77" mass="8246">CETPNDIDVQPLLSTKTEQDLFNDFNAALSDLTYSAEAAAAAAAGGDPNAFDGFDYPSKPSTFTSLFDEDLYQQSLS</sequence>
<dbReference type="Proteomes" id="UP000663848">
    <property type="component" value="Unassembled WGS sequence"/>
</dbReference>
<dbReference type="AlphaFoldDB" id="A0A822FLR9"/>
<proteinExistence type="predicted"/>
<feature type="non-terminal residue" evidence="1">
    <location>
        <position position="77"/>
    </location>
</feature>
<dbReference type="EMBL" id="CAJOBR010084515">
    <property type="protein sequence ID" value="CAF5130239.1"/>
    <property type="molecule type" value="Genomic_DNA"/>
</dbReference>
<accession>A0A822FLR9</accession>
<evidence type="ECO:0000313" key="1">
    <source>
        <dbReference type="EMBL" id="CAF5130239.1"/>
    </source>
</evidence>
<comment type="caution">
    <text evidence="1">The sequence shown here is derived from an EMBL/GenBank/DDBJ whole genome shotgun (WGS) entry which is preliminary data.</text>
</comment>
<reference evidence="1" key="1">
    <citation type="submission" date="2021-02" db="EMBL/GenBank/DDBJ databases">
        <authorList>
            <person name="Nowell W R."/>
        </authorList>
    </citation>
    <scope>NUCLEOTIDE SEQUENCE</scope>
</reference>
<organism evidence="1 2">
    <name type="scientific">Rotaria socialis</name>
    <dbReference type="NCBI Taxonomy" id="392032"/>
    <lineage>
        <taxon>Eukaryota</taxon>
        <taxon>Metazoa</taxon>
        <taxon>Spiralia</taxon>
        <taxon>Gnathifera</taxon>
        <taxon>Rotifera</taxon>
        <taxon>Eurotatoria</taxon>
        <taxon>Bdelloidea</taxon>
        <taxon>Philodinida</taxon>
        <taxon>Philodinidae</taxon>
        <taxon>Rotaria</taxon>
    </lineage>
</organism>
<feature type="non-terminal residue" evidence="1">
    <location>
        <position position="1"/>
    </location>
</feature>
<name>A0A822FLR9_9BILA</name>
<gene>
    <name evidence="1" type="ORF">QYT958_LOCUS46751</name>
</gene>
<evidence type="ECO:0000313" key="2">
    <source>
        <dbReference type="Proteomes" id="UP000663848"/>
    </source>
</evidence>